<dbReference type="EC" id="2.4.1.-" evidence="2"/>
<protein>
    <submittedName>
        <fullName evidence="2">Glycosyltransferase Gtf1</fullName>
        <ecNumber evidence="2">2.4.1.-</ecNumber>
    </submittedName>
</protein>
<dbReference type="AlphaFoldDB" id="A0A644Y928"/>
<dbReference type="GO" id="GO:0016757">
    <property type="term" value="F:glycosyltransferase activity"/>
    <property type="evidence" value="ECO:0007669"/>
    <property type="project" value="UniProtKB-KW"/>
</dbReference>
<dbReference type="SUPFAM" id="SSF53756">
    <property type="entry name" value="UDP-Glycosyltransferase/glycogen phosphorylase"/>
    <property type="match status" value="1"/>
</dbReference>
<keyword evidence="2" id="KW-0808">Transferase</keyword>
<dbReference type="PANTHER" id="PTHR12526">
    <property type="entry name" value="GLYCOSYLTRANSFERASE"/>
    <property type="match status" value="1"/>
</dbReference>
<proteinExistence type="predicted"/>
<evidence type="ECO:0000313" key="2">
    <source>
        <dbReference type="EMBL" id="MPM24980.1"/>
    </source>
</evidence>
<dbReference type="Pfam" id="PF00534">
    <property type="entry name" value="Glycos_transf_1"/>
    <property type="match status" value="1"/>
</dbReference>
<organism evidence="2">
    <name type="scientific">bioreactor metagenome</name>
    <dbReference type="NCBI Taxonomy" id="1076179"/>
    <lineage>
        <taxon>unclassified sequences</taxon>
        <taxon>metagenomes</taxon>
        <taxon>ecological metagenomes</taxon>
    </lineage>
</organism>
<sequence>MCKKLKIAIWMNYPSHYQRAFFHALASREDVNLEVRYFHNIPAERLQQGWQHFQFEAYEQSVAGCQDTQNQLETIPDWRERIHVTGLTFNRELVHIFCREQIRWCHWSECLGGPLAKKLDYNLWLFHLLLPLLLFFRRPLYRPVAKYAMIAFGQGELARRSFLKLGIPEEKIRPLFYSPAPLPQVDADTRITAFARGRKVFLSVGMLNKRKGMDLLLKAFAGLKTSDWCLVLCGKDLTDGKLEALAKHLGIQDSVMFYGAISSESIASVYQAADVDILASRFDGWGAVLNEGASRGLALIGVDSAGASWHLVSEGENGFRIPGGNVRALTKAMAEYVNNPELCTHHGINSRRIFFEKFSPECNAERLISSIREKICGL</sequence>
<gene>
    <name evidence="2" type="primary">gtf1_29</name>
    <name evidence="2" type="ORF">SDC9_71469</name>
</gene>
<feature type="domain" description="Glycosyl transferase family 1" evidence="1">
    <location>
        <begin position="189"/>
        <end position="351"/>
    </location>
</feature>
<name>A0A644Y928_9ZZZZ</name>
<dbReference type="InterPro" id="IPR001296">
    <property type="entry name" value="Glyco_trans_1"/>
</dbReference>
<keyword evidence="2" id="KW-0328">Glycosyltransferase</keyword>
<reference evidence="2" key="1">
    <citation type="submission" date="2019-08" db="EMBL/GenBank/DDBJ databases">
        <authorList>
            <person name="Kucharzyk K."/>
            <person name="Murdoch R.W."/>
            <person name="Higgins S."/>
            <person name="Loffler F."/>
        </authorList>
    </citation>
    <scope>NUCLEOTIDE SEQUENCE</scope>
</reference>
<dbReference type="EMBL" id="VSSQ01004386">
    <property type="protein sequence ID" value="MPM24980.1"/>
    <property type="molecule type" value="Genomic_DNA"/>
</dbReference>
<comment type="caution">
    <text evidence="2">The sequence shown here is derived from an EMBL/GenBank/DDBJ whole genome shotgun (WGS) entry which is preliminary data.</text>
</comment>
<dbReference type="Gene3D" id="3.40.50.2000">
    <property type="entry name" value="Glycogen Phosphorylase B"/>
    <property type="match status" value="1"/>
</dbReference>
<accession>A0A644Y928</accession>
<dbReference type="CDD" id="cd03801">
    <property type="entry name" value="GT4_PimA-like"/>
    <property type="match status" value="1"/>
</dbReference>
<evidence type="ECO:0000259" key="1">
    <source>
        <dbReference type="Pfam" id="PF00534"/>
    </source>
</evidence>